<dbReference type="AlphaFoldDB" id="A0A834T351"/>
<sequence>MGCPRTLAKSKTSSAKRRYEDLDVSNVCWSPFFVRDMLINDSCKELHANNEANS</sequence>
<accession>A0A834T351</accession>
<organism evidence="1 2">
    <name type="scientific">Senna tora</name>
    <dbReference type="NCBI Taxonomy" id="362788"/>
    <lineage>
        <taxon>Eukaryota</taxon>
        <taxon>Viridiplantae</taxon>
        <taxon>Streptophyta</taxon>
        <taxon>Embryophyta</taxon>
        <taxon>Tracheophyta</taxon>
        <taxon>Spermatophyta</taxon>
        <taxon>Magnoliopsida</taxon>
        <taxon>eudicotyledons</taxon>
        <taxon>Gunneridae</taxon>
        <taxon>Pentapetalae</taxon>
        <taxon>rosids</taxon>
        <taxon>fabids</taxon>
        <taxon>Fabales</taxon>
        <taxon>Fabaceae</taxon>
        <taxon>Caesalpinioideae</taxon>
        <taxon>Cassia clade</taxon>
        <taxon>Senna</taxon>
    </lineage>
</organism>
<evidence type="ECO:0000313" key="1">
    <source>
        <dbReference type="EMBL" id="KAF7814406.1"/>
    </source>
</evidence>
<gene>
    <name evidence="1" type="ORF">G2W53_028375</name>
</gene>
<proteinExistence type="predicted"/>
<dbReference type="Proteomes" id="UP000634136">
    <property type="component" value="Unassembled WGS sequence"/>
</dbReference>
<protein>
    <submittedName>
        <fullName evidence="1">Uncharacterized protein</fullName>
    </submittedName>
</protein>
<name>A0A834T351_9FABA</name>
<evidence type="ECO:0000313" key="2">
    <source>
        <dbReference type="Proteomes" id="UP000634136"/>
    </source>
</evidence>
<reference evidence="1" key="1">
    <citation type="submission" date="2020-09" db="EMBL/GenBank/DDBJ databases">
        <title>Genome-Enabled Discovery of Anthraquinone Biosynthesis in Senna tora.</title>
        <authorList>
            <person name="Kang S.-H."/>
            <person name="Pandey R.P."/>
            <person name="Lee C.-M."/>
            <person name="Sim J.-S."/>
            <person name="Jeong J.-T."/>
            <person name="Choi B.-S."/>
            <person name="Jung M."/>
            <person name="Ginzburg D."/>
            <person name="Zhao K."/>
            <person name="Won S.Y."/>
            <person name="Oh T.-J."/>
            <person name="Yu Y."/>
            <person name="Kim N.-H."/>
            <person name="Lee O.R."/>
            <person name="Lee T.-H."/>
            <person name="Bashyal P."/>
            <person name="Kim T.-S."/>
            <person name="Lee W.-H."/>
            <person name="Kawkins C."/>
            <person name="Kim C.-K."/>
            <person name="Kim J.S."/>
            <person name="Ahn B.O."/>
            <person name="Rhee S.Y."/>
            <person name="Sohng J.K."/>
        </authorList>
    </citation>
    <scope>NUCLEOTIDE SEQUENCE</scope>
    <source>
        <tissue evidence="1">Leaf</tissue>
    </source>
</reference>
<comment type="caution">
    <text evidence="1">The sequence shown here is derived from an EMBL/GenBank/DDBJ whole genome shotgun (WGS) entry which is preliminary data.</text>
</comment>
<dbReference type="EMBL" id="JAAIUW010000009">
    <property type="protein sequence ID" value="KAF7814406.1"/>
    <property type="molecule type" value="Genomic_DNA"/>
</dbReference>
<keyword evidence="2" id="KW-1185">Reference proteome</keyword>